<keyword evidence="2" id="KW-1185">Reference proteome</keyword>
<dbReference type="InterPro" id="IPR016024">
    <property type="entry name" value="ARM-type_fold"/>
</dbReference>
<evidence type="ECO:0000313" key="1">
    <source>
        <dbReference type="EMBL" id="RFM28100.1"/>
    </source>
</evidence>
<evidence type="ECO:0008006" key="3">
    <source>
        <dbReference type="Google" id="ProtNLM"/>
    </source>
</evidence>
<accession>A0A3E1NJJ2</accession>
<reference evidence="1 2" key="1">
    <citation type="submission" date="2018-08" db="EMBL/GenBank/DDBJ databases">
        <title>Chitinophagaceae sp. K23C18032701, a novel bacterium isolated from forest soil.</title>
        <authorList>
            <person name="Wang C."/>
        </authorList>
    </citation>
    <scope>NUCLEOTIDE SEQUENCE [LARGE SCALE GENOMIC DNA]</scope>
    <source>
        <strain evidence="1 2">K23C18032701</strain>
    </source>
</reference>
<dbReference type="Gene3D" id="1.25.10.10">
    <property type="entry name" value="Leucine-rich Repeat Variant"/>
    <property type="match status" value="1"/>
</dbReference>
<organism evidence="1 2">
    <name type="scientific">Deminuibacter soli</name>
    <dbReference type="NCBI Taxonomy" id="2291815"/>
    <lineage>
        <taxon>Bacteria</taxon>
        <taxon>Pseudomonadati</taxon>
        <taxon>Bacteroidota</taxon>
        <taxon>Chitinophagia</taxon>
        <taxon>Chitinophagales</taxon>
        <taxon>Chitinophagaceae</taxon>
        <taxon>Deminuibacter</taxon>
    </lineage>
</organism>
<gene>
    <name evidence="1" type="ORF">DXN05_11250</name>
</gene>
<dbReference type="Proteomes" id="UP000261284">
    <property type="component" value="Unassembled WGS sequence"/>
</dbReference>
<proteinExistence type="predicted"/>
<evidence type="ECO:0000313" key="2">
    <source>
        <dbReference type="Proteomes" id="UP000261284"/>
    </source>
</evidence>
<protein>
    <recommendedName>
        <fullName evidence="3">HEAT repeat domain-containing protein</fullName>
    </recommendedName>
</protein>
<name>A0A3E1NJJ2_9BACT</name>
<sequence length="185" mass="20706">MNIRTALLEDKVQNHAKAQAVADYAVSSAARFKQLMRCFLDQDYRLAQRAAWSVSWAARKKPEMVQPHVKELVSQLSKTGVHPAVIRNSVRVLQTMNIPEPLHGELMQSCFTLIETHETPVAIKAFALTTLGKLAAIYPDIIPELKLLAESRLPHETAAFRQRAHKLFQALSKLPAHIQAAKAIK</sequence>
<dbReference type="EMBL" id="QTJU01000003">
    <property type="protein sequence ID" value="RFM28100.1"/>
    <property type="molecule type" value="Genomic_DNA"/>
</dbReference>
<dbReference type="AlphaFoldDB" id="A0A3E1NJJ2"/>
<dbReference type="RefSeq" id="WP_116847346.1">
    <property type="nucleotide sequence ID" value="NZ_QTJU01000003.1"/>
</dbReference>
<dbReference type="InterPro" id="IPR011989">
    <property type="entry name" value="ARM-like"/>
</dbReference>
<comment type="caution">
    <text evidence="1">The sequence shown here is derived from an EMBL/GenBank/DDBJ whole genome shotgun (WGS) entry which is preliminary data.</text>
</comment>
<dbReference type="SUPFAM" id="SSF48371">
    <property type="entry name" value="ARM repeat"/>
    <property type="match status" value="1"/>
</dbReference>
<dbReference type="OrthoDB" id="667893at2"/>